<evidence type="ECO:0000313" key="3">
    <source>
        <dbReference type="Proteomes" id="UP001223520"/>
    </source>
</evidence>
<protein>
    <submittedName>
        <fullName evidence="2">PEP-CTERM sorting domain-containing protein</fullName>
    </submittedName>
</protein>
<evidence type="ECO:0000259" key="1">
    <source>
        <dbReference type="Pfam" id="PF07589"/>
    </source>
</evidence>
<proteinExistence type="predicted"/>
<sequence length="251" mass="26076">MKIVAFSSRLLDALFAATVAVPLSFAGIFTFASSATAASFNGDFQLSSGYTFSPPNSATSLVELSAKSLTFSPQPITPIALAAQTGSFTSFNTAKINNIINFSPLSVKNPFIDFGKTFIPGTVQSAAESASITDKINTFNLKSANYELKQSGENVAIDVALYGLFSSEDGSKSQGAGNLSFQVNNVKVANVESILSSGGSVKNLAFSGALFTTTTSATSVPEPATLLGLGIVGAAIVMFRRHQPQNSSIDI</sequence>
<dbReference type="AlphaFoldDB" id="A0AAJ6NNZ5"/>
<evidence type="ECO:0000313" key="2">
    <source>
        <dbReference type="EMBL" id="WGV24025.1"/>
    </source>
</evidence>
<gene>
    <name evidence="2" type="ORF">QI031_19735</name>
</gene>
<dbReference type="EMBL" id="CP124543">
    <property type="protein sequence ID" value="WGV24025.1"/>
    <property type="molecule type" value="Genomic_DNA"/>
</dbReference>
<name>A0AAJ6NNZ5_9CYAN</name>
<dbReference type="Proteomes" id="UP001223520">
    <property type="component" value="Chromosome"/>
</dbReference>
<keyword evidence="3" id="KW-1185">Reference proteome</keyword>
<dbReference type="KEGG" id="hbq:QI031_19735"/>
<feature type="domain" description="Ice-binding protein C-terminal" evidence="1">
    <location>
        <begin position="219"/>
        <end position="241"/>
    </location>
</feature>
<organism evidence="2 3">
    <name type="scientific">Halotia branconii CENA392</name>
    <dbReference type="NCBI Taxonomy" id="1539056"/>
    <lineage>
        <taxon>Bacteria</taxon>
        <taxon>Bacillati</taxon>
        <taxon>Cyanobacteriota</taxon>
        <taxon>Cyanophyceae</taxon>
        <taxon>Nostocales</taxon>
        <taxon>Nodulariaceae</taxon>
        <taxon>Halotia</taxon>
    </lineage>
</organism>
<dbReference type="NCBIfam" id="TIGR02595">
    <property type="entry name" value="PEP_CTERM"/>
    <property type="match status" value="1"/>
</dbReference>
<accession>A0AAJ6NNZ5</accession>
<dbReference type="Pfam" id="PF07589">
    <property type="entry name" value="PEP-CTERM"/>
    <property type="match status" value="1"/>
</dbReference>
<dbReference type="InterPro" id="IPR013424">
    <property type="entry name" value="Ice-binding_C"/>
</dbReference>
<dbReference type="RefSeq" id="WP_281481354.1">
    <property type="nucleotide sequence ID" value="NZ_CP124543.1"/>
</dbReference>
<reference evidence="2 3" key="1">
    <citation type="journal article" date="2023" name="Limnol Oceanogr Lett">
        <title>Environmental adaptations by the intertidal Antarctic cyanobacterium Halotia branconii CENA392 as revealed using long-read genome sequencing.</title>
        <authorList>
            <person name="Dextro R.B."/>
            <person name="Delbaje E."/>
            <person name="Freitas P.N.N."/>
            <person name="Geraldes V."/>
            <person name="Pinto E."/>
            <person name="Long P.F."/>
            <person name="Fiore M.F."/>
        </authorList>
    </citation>
    <scope>NUCLEOTIDE SEQUENCE [LARGE SCALE GENOMIC DNA]</scope>
    <source>
        <strain evidence="2 3">CENA392</strain>
    </source>
</reference>